<accession>A0ABW0EAP8</accession>
<dbReference type="InterPro" id="IPR037682">
    <property type="entry name" value="TonB_C"/>
</dbReference>
<dbReference type="EMBL" id="JBHSKT010000002">
    <property type="protein sequence ID" value="MFC5269954.1"/>
    <property type="molecule type" value="Genomic_DNA"/>
</dbReference>
<dbReference type="Pfam" id="PF03544">
    <property type="entry name" value="TonB_C"/>
    <property type="match status" value="1"/>
</dbReference>
<sequence length="143" mass="16232">MKKRYICVAMLAVCSNFACTRKSTPAAAVNSKTEVPANDQVFVMVEEMPRFPGGESELINFINKHLIYPQEARDNGEEGRVIVQFVVTKEGRITNPEVVRSVSQSIDKEALRIISKMPLWQPGRQNGRPVDTRYTLPFMFQLQ</sequence>
<evidence type="ECO:0000256" key="5">
    <source>
        <dbReference type="ARBA" id="ARBA00022519"/>
    </source>
</evidence>
<keyword evidence="8" id="KW-1133">Transmembrane helix</keyword>
<keyword evidence="5" id="KW-0997">Cell inner membrane</keyword>
<keyword evidence="3" id="KW-0813">Transport</keyword>
<keyword evidence="13" id="KW-1185">Reference proteome</keyword>
<dbReference type="NCBIfam" id="TIGR01352">
    <property type="entry name" value="tonB_Cterm"/>
    <property type="match status" value="1"/>
</dbReference>
<dbReference type="SUPFAM" id="SSF74653">
    <property type="entry name" value="TolA/TonB C-terminal domain"/>
    <property type="match status" value="1"/>
</dbReference>
<dbReference type="RefSeq" id="WP_378016331.1">
    <property type="nucleotide sequence ID" value="NZ_JBHSKT010000002.1"/>
</dbReference>
<proteinExistence type="inferred from homology"/>
<evidence type="ECO:0000256" key="10">
    <source>
        <dbReference type="SAM" id="SignalP"/>
    </source>
</evidence>
<evidence type="ECO:0000256" key="4">
    <source>
        <dbReference type="ARBA" id="ARBA00022475"/>
    </source>
</evidence>
<dbReference type="InterPro" id="IPR006260">
    <property type="entry name" value="TonB/TolA_C"/>
</dbReference>
<dbReference type="Proteomes" id="UP001596161">
    <property type="component" value="Unassembled WGS sequence"/>
</dbReference>
<comment type="subcellular location">
    <subcellularLocation>
        <location evidence="1">Cell inner membrane</location>
        <topology evidence="1">Single-pass membrane protein</topology>
        <orientation evidence="1">Periplasmic side</orientation>
    </subcellularLocation>
</comment>
<keyword evidence="7" id="KW-0653">Protein transport</keyword>
<dbReference type="InterPro" id="IPR051045">
    <property type="entry name" value="TonB-dependent_transducer"/>
</dbReference>
<evidence type="ECO:0000259" key="11">
    <source>
        <dbReference type="PROSITE" id="PS52015"/>
    </source>
</evidence>
<comment type="caution">
    <text evidence="12">The sequence shown here is derived from an EMBL/GenBank/DDBJ whole genome shotgun (WGS) entry which is preliminary data.</text>
</comment>
<evidence type="ECO:0000256" key="1">
    <source>
        <dbReference type="ARBA" id="ARBA00004383"/>
    </source>
</evidence>
<evidence type="ECO:0000256" key="3">
    <source>
        <dbReference type="ARBA" id="ARBA00022448"/>
    </source>
</evidence>
<organism evidence="12 13">
    <name type="scientific">Adhaeribacter terreus</name>
    <dbReference type="NCBI Taxonomy" id="529703"/>
    <lineage>
        <taxon>Bacteria</taxon>
        <taxon>Pseudomonadati</taxon>
        <taxon>Bacteroidota</taxon>
        <taxon>Cytophagia</taxon>
        <taxon>Cytophagales</taxon>
        <taxon>Hymenobacteraceae</taxon>
        <taxon>Adhaeribacter</taxon>
    </lineage>
</organism>
<evidence type="ECO:0000256" key="9">
    <source>
        <dbReference type="ARBA" id="ARBA00023136"/>
    </source>
</evidence>
<dbReference type="PANTHER" id="PTHR33446">
    <property type="entry name" value="PROTEIN TONB-RELATED"/>
    <property type="match status" value="1"/>
</dbReference>
<keyword evidence="10" id="KW-0732">Signal</keyword>
<evidence type="ECO:0000256" key="6">
    <source>
        <dbReference type="ARBA" id="ARBA00022692"/>
    </source>
</evidence>
<reference evidence="13" key="1">
    <citation type="journal article" date="2019" name="Int. J. Syst. Evol. Microbiol.">
        <title>The Global Catalogue of Microorganisms (GCM) 10K type strain sequencing project: providing services to taxonomists for standard genome sequencing and annotation.</title>
        <authorList>
            <consortium name="The Broad Institute Genomics Platform"/>
            <consortium name="The Broad Institute Genome Sequencing Center for Infectious Disease"/>
            <person name="Wu L."/>
            <person name="Ma J."/>
        </authorList>
    </citation>
    <scope>NUCLEOTIDE SEQUENCE [LARGE SCALE GENOMIC DNA]</scope>
    <source>
        <strain evidence="13">KACC 12602</strain>
    </source>
</reference>
<dbReference type="Gene3D" id="3.30.1150.10">
    <property type="match status" value="1"/>
</dbReference>
<protein>
    <submittedName>
        <fullName evidence="12">Energy transducer TonB</fullName>
    </submittedName>
</protein>
<keyword evidence="4" id="KW-1003">Cell membrane</keyword>
<evidence type="ECO:0000256" key="8">
    <source>
        <dbReference type="ARBA" id="ARBA00022989"/>
    </source>
</evidence>
<gene>
    <name evidence="12" type="ORF">ACFPIB_04980</name>
</gene>
<dbReference type="PROSITE" id="PS52015">
    <property type="entry name" value="TONB_CTD"/>
    <property type="match status" value="1"/>
</dbReference>
<dbReference type="PANTHER" id="PTHR33446:SF2">
    <property type="entry name" value="PROTEIN TONB"/>
    <property type="match status" value="1"/>
</dbReference>
<feature type="domain" description="TonB C-terminal" evidence="11">
    <location>
        <begin position="53"/>
        <end position="143"/>
    </location>
</feature>
<evidence type="ECO:0000313" key="13">
    <source>
        <dbReference type="Proteomes" id="UP001596161"/>
    </source>
</evidence>
<evidence type="ECO:0000256" key="7">
    <source>
        <dbReference type="ARBA" id="ARBA00022927"/>
    </source>
</evidence>
<evidence type="ECO:0000313" key="12">
    <source>
        <dbReference type="EMBL" id="MFC5269954.1"/>
    </source>
</evidence>
<keyword evidence="6" id="KW-0812">Transmembrane</keyword>
<evidence type="ECO:0000256" key="2">
    <source>
        <dbReference type="ARBA" id="ARBA00006555"/>
    </source>
</evidence>
<keyword evidence="9" id="KW-0472">Membrane</keyword>
<feature type="chain" id="PRO_5045496187" evidence="10">
    <location>
        <begin position="19"/>
        <end position="143"/>
    </location>
</feature>
<comment type="similarity">
    <text evidence="2">Belongs to the TonB family.</text>
</comment>
<name>A0ABW0EAP8_9BACT</name>
<feature type="signal peptide" evidence="10">
    <location>
        <begin position="1"/>
        <end position="18"/>
    </location>
</feature>